<gene>
    <name evidence="2" type="ORF">FB45DRAFT_392674</name>
</gene>
<dbReference type="InterPro" id="IPR036047">
    <property type="entry name" value="F-box-like_dom_sf"/>
</dbReference>
<accession>A0AAD7FAD5</accession>
<dbReference type="SUPFAM" id="SSF81383">
    <property type="entry name" value="F-box domain"/>
    <property type="match status" value="1"/>
</dbReference>
<sequence>MENLPNELSDRICSFMGRKELCKTMHICSSLRRIASVHLLFRLGISRSQIRTGTVKLVLSDSLYLIVFVSHICPIKRLECFQNIRRMPISEFQRLGPILGATAPIPDIVIYDKMESGWTEMLTSRELHPVTLHLLAHLPQTATDTLLIAQGDWARVSRPRTGPSPIWITPRVPPSFLFSEIVVIPLLIIPTCLFGNSWRFLQWLFRRVVGDRWSVEERISKDVHPKNLCFGAGIRIRSLSKKYTLVTRLYMENSFVIEPLRGVPDSIYSAFLAYPDFQFRNVAVESGSNMNFPDLVAFVARQEDLRVLDCSPNSIRPSSLRSTSPSQHHIPSRIECLSAPASYLPHLLPLAPHVERIDLTFSPLASRLPVISKAPPLPVFDHAAYCTALNAISRLPGSRVRTMSFIFDLEATNLPWQIPMDPSSPAPETQLHDVENLRLCTTGSTRALYYSCYFDSWKPHESQVYTGSMMCTALAPWLGRFPSLRRVTFDQRAFEVMSDEQRLGVVEAIMRMCPGVSGPGDVVFCNGE</sequence>
<dbReference type="EMBL" id="JARKIF010000047">
    <property type="protein sequence ID" value="KAJ7607975.1"/>
    <property type="molecule type" value="Genomic_DNA"/>
</dbReference>
<evidence type="ECO:0000259" key="1">
    <source>
        <dbReference type="Pfam" id="PF00646"/>
    </source>
</evidence>
<evidence type="ECO:0000313" key="2">
    <source>
        <dbReference type="EMBL" id="KAJ7607975.1"/>
    </source>
</evidence>
<protein>
    <recommendedName>
        <fullName evidence="1">F-box domain-containing protein</fullName>
    </recommendedName>
</protein>
<keyword evidence="3" id="KW-1185">Reference proteome</keyword>
<dbReference type="AlphaFoldDB" id="A0AAD7FAD5"/>
<dbReference type="Proteomes" id="UP001221142">
    <property type="component" value="Unassembled WGS sequence"/>
</dbReference>
<name>A0AAD7FAD5_9AGAR</name>
<dbReference type="Pfam" id="PF00646">
    <property type="entry name" value="F-box"/>
    <property type="match status" value="1"/>
</dbReference>
<organism evidence="2 3">
    <name type="scientific">Roridomyces roridus</name>
    <dbReference type="NCBI Taxonomy" id="1738132"/>
    <lineage>
        <taxon>Eukaryota</taxon>
        <taxon>Fungi</taxon>
        <taxon>Dikarya</taxon>
        <taxon>Basidiomycota</taxon>
        <taxon>Agaricomycotina</taxon>
        <taxon>Agaricomycetes</taxon>
        <taxon>Agaricomycetidae</taxon>
        <taxon>Agaricales</taxon>
        <taxon>Marasmiineae</taxon>
        <taxon>Mycenaceae</taxon>
        <taxon>Roridomyces</taxon>
    </lineage>
</organism>
<proteinExistence type="predicted"/>
<reference evidence="2" key="1">
    <citation type="submission" date="2023-03" db="EMBL/GenBank/DDBJ databases">
        <title>Massive genome expansion in bonnet fungi (Mycena s.s.) driven by repeated elements and novel gene families across ecological guilds.</title>
        <authorList>
            <consortium name="Lawrence Berkeley National Laboratory"/>
            <person name="Harder C.B."/>
            <person name="Miyauchi S."/>
            <person name="Viragh M."/>
            <person name="Kuo A."/>
            <person name="Thoen E."/>
            <person name="Andreopoulos B."/>
            <person name="Lu D."/>
            <person name="Skrede I."/>
            <person name="Drula E."/>
            <person name="Henrissat B."/>
            <person name="Morin E."/>
            <person name="Kohler A."/>
            <person name="Barry K."/>
            <person name="LaButti K."/>
            <person name="Morin E."/>
            <person name="Salamov A."/>
            <person name="Lipzen A."/>
            <person name="Mereny Z."/>
            <person name="Hegedus B."/>
            <person name="Baldrian P."/>
            <person name="Stursova M."/>
            <person name="Weitz H."/>
            <person name="Taylor A."/>
            <person name="Grigoriev I.V."/>
            <person name="Nagy L.G."/>
            <person name="Martin F."/>
            <person name="Kauserud H."/>
        </authorList>
    </citation>
    <scope>NUCLEOTIDE SEQUENCE</scope>
    <source>
        <strain evidence="2">9284</strain>
    </source>
</reference>
<feature type="domain" description="F-box" evidence="1">
    <location>
        <begin position="2"/>
        <end position="37"/>
    </location>
</feature>
<dbReference type="InterPro" id="IPR001810">
    <property type="entry name" value="F-box_dom"/>
</dbReference>
<evidence type="ECO:0000313" key="3">
    <source>
        <dbReference type="Proteomes" id="UP001221142"/>
    </source>
</evidence>
<comment type="caution">
    <text evidence="2">The sequence shown here is derived from an EMBL/GenBank/DDBJ whole genome shotgun (WGS) entry which is preliminary data.</text>
</comment>